<feature type="region of interest" description="Disordered" evidence="1">
    <location>
        <begin position="1"/>
        <end position="20"/>
    </location>
</feature>
<protein>
    <submittedName>
        <fullName evidence="2">Uncharacterized protein</fullName>
    </submittedName>
</protein>
<reference evidence="2" key="1">
    <citation type="submission" date="2015-04" db="UniProtKB">
        <authorList>
            <consortium name="EnsemblPlants"/>
        </authorList>
    </citation>
    <scope>IDENTIFICATION</scope>
</reference>
<dbReference type="HOGENOM" id="CLU_2642362_0_0_1"/>
<dbReference type="AlphaFoldDB" id="A0A0E0LGA6"/>
<reference evidence="2" key="2">
    <citation type="submission" date="2018-05" db="EMBL/GenBank/DDBJ databases">
        <title>OpunRS2 (Oryza punctata Reference Sequence Version 2).</title>
        <authorList>
            <person name="Zhang J."/>
            <person name="Kudrna D."/>
            <person name="Lee S."/>
            <person name="Talag J."/>
            <person name="Welchert J."/>
            <person name="Wing R.A."/>
        </authorList>
    </citation>
    <scope>NUCLEOTIDE SEQUENCE [LARGE SCALE GENOMIC DNA]</scope>
</reference>
<organism evidence="2">
    <name type="scientific">Oryza punctata</name>
    <name type="common">Red rice</name>
    <dbReference type="NCBI Taxonomy" id="4537"/>
    <lineage>
        <taxon>Eukaryota</taxon>
        <taxon>Viridiplantae</taxon>
        <taxon>Streptophyta</taxon>
        <taxon>Embryophyta</taxon>
        <taxon>Tracheophyta</taxon>
        <taxon>Spermatophyta</taxon>
        <taxon>Magnoliopsida</taxon>
        <taxon>Liliopsida</taxon>
        <taxon>Poales</taxon>
        <taxon>Poaceae</taxon>
        <taxon>BOP clade</taxon>
        <taxon>Oryzoideae</taxon>
        <taxon>Oryzeae</taxon>
        <taxon>Oryzinae</taxon>
        <taxon>Oryza</taxon>
    </lineage>
</organism>
<sequence length="77" mass="8148">MRLADGESQYSSAHAPAEGVCRVKTQSRFSFESSMDSGSGASVTSLPGDVIQATPDQNLLDNWCKLALDSSPLVSEL</sequence>
<dbReference type="Gramene" id="OPUNC07G00830.1">
    <property type="protein sequence ID" value="OPUNC07G00830.1"/>
    <property type="gene ID" value="OPUNC07G00830"/>
</dbReference>
<dbReference type="EnsemblPlants" id="OPUNC07G00830.1">
    <property type="protein sequence ID" value="OPUNC07G00830.1"/>
    <property type="gene ID" value="OPUNC07G00830"/>
</dbReference>
<evidence type="ECO:0000313" key="2">
    <source>
        <dbReference type="EnsemblPlants" id="OPUNC07G00830.1"/>
    </source>
</evidence>
<evidence type="ECO:0000256" key="1">
    <source>
        <dbReference type="SAM" id="MobiDB-lite"/>
    </source>
</evidence>
<name>A0A0E0LGA6_ORYPU</name>
<proteinExistence type="predicted"/>
<keyword evidence="3" id="KW-1185">Reference proteome</keyword>
<dbReference type="Proteomes" id="UP000026962">
    <property type="component" value="Chromosome 7"/>
</dbReference>
<evidence type="ECO:0000313" key="3">
    <source>
        <dbReference type="Proteomes" id="UP000026962"/>
    </source>
</evidence>
<accession>A0A0E0LGA6</accession>